<evidence type="ECO:0000313" key="2">
    <source>
        <dbReference type="EMBL" id="KAK9721389.1"/>
    </source>
</evidence>
<dbReference type="InterPro" id="IPR006683">
    <property type="entry name" value="Thioestr_dom"/>
</dbReference>
<dbReference type="InterPro" id="IPR029069">
    <property type="entry name" value="HotDog_dom_sf"/>
</dbReference>
<dbReference type="SUPFAM" id="SSF54637">
    <property type="entry name" value="Thioesterase/thiol ester dehydrase-isomerase"/>
    <property type="match status" value="1"/>
</dbReference>
<dbReference type="CDD" id="cd03443">
    <property type="entry name" value="PaaI_thioesterase"/>
    <property type="match status" value="1"/>
</dbReference>
<dbReference type="PANTHER" id="PTHR47260:SF1">
    <property type="entry name" value="UPF0644 PROTEIN PB2B4.06"/>
    <property type="match status" value="1"/>
</dbReference>
<dbReference type="Gene3D" id="3.10.129.10">
    <property type="entry name" value="Hotdog Thioesterase"/>
    <property type="match status" value="1"/>
</dbReference>
<sequence length="209" mass="23840">MFKSTPFRFHGKRFPLTQIFYRTLQVSASAVLSPQSNYLSNLQQERENLKYVQELRNDRNYSTLEPYDFLPDNIEANHLTGHTLNKPGELALTQLLFQHKSKQELVAIVHLGRKLTGHPGIIHGGLLCTLLDEALFRVVLNQWPNRGVFTGQLNVKYLKPVLPEQFIFVKSMVDRIQDRKGFCKGTISDSTGKVLTEAEGVFIVSKEEP</sequence>
<evidence type="ECO:0000313" key="3">
    <source>
        <dbReference type="Proteomes" id="UP001479436"/>
    </source>
</evidence>
<dbReference type="InterPro" id="IPR052061">
    <property type="entry name" value="PTE-AB_protein"/>
</dbReference>
<evidence type="ECO:0000259" key="1">
    <source>
        <dbReference type="Pfam" id="PF03061"/>
    </source>
</evidence>
<reference evidence="2 3" key="1">
    <citation type="submission" date="2023-04" db="EMBL/GenBank/DDBJ databases">
        <title>Genome of Basidiobolus ranarum AG-B5.</title>
        <authorList>
            <person name="Stajich J.E."/>
            <person name="Carter-House D."/>
            <person name="Gryganskyi A."/>
        </authorList>
    </citation>
    <scope>NUCLEOTIDE SEQUENCE [LARGE SCALE GENOMIC DNA]</scope>
    <source>
        <strain evidence="2 3">AG-B5</strain>
    </source>
</reference>
<dbReference type="Pfam" id="PF03061">
    <property type="entry name" value="4HBT"/>
    <property type="match status" value="1"/>
</dbReference>
<proteinExistence type="predicted"/>
<dbReference type="Proteomes" id="UP001479436">
    <property type="component" value="Unassembled WGS sequence"/>
</dbReference>
<protein>
    <recommendedName>
        <fullName evidence="1">Thioesterase domain-containing protein</fullName>
    </recommendedName>
</protein>
<accession>A0ABR2W673</accession>
<name>A0ABR2W673_9FUNG</name>
<comment type="caution">
    <text evidence="2">The sequence shown here is derived from an EMBL/GenBank/DDBJ whole genome shotgun (WGS) entry which is preliminary data.</text>
</comment>
<keyword evidence="3" id="KW-1185">Reference proteome</keyword>
<gene>
    <name evidence="2" type="ORF">K7432_003420</name>
</gene>
<feature type="domain" description="Thioesterase" evidence="1">
    <location>
        <begin position="120"/>
        <end position="194"/>
    </location>
</feature>
<dbReference type="EMBL" id="JASJQH010006980">
    <property type="protein sequence ID" value="KAK9721389.1"/>
    <property type="molecule type" value="Genomic_DNA"/>
</dbReference>
<organism evidence="2 3">
    <name type="scientific">Basidiobolus ranarum</name>
    <dbReference type="NCBI Taxonomy" id="34480"/>
    <lineage>
        <taxon>Eukaryota</taxon>
        <taxon>Fungi</taxon>
        <taxon>Fungi incertae sedis</taxon>
        <taxon>Zoopagomycota</taxon>
        <taxon>Entomophthoromycotina</taxon>
        <taxon>Basidiobolomycetes</taxon>
        <taxon>Basidiobolales</taxon>
        <taxon>Basidiobolaceae</taxon>
        <taxon>Basidiobolus</taxon>
    </lineage>
</organism>
<dbReference type="PANTHER" id="PTHR47260">
    <property type="entry name" value="UPF0644 PROTEIN PB2B4.06"/>
    <property type="match status" value="1"/>
</dbReference>